<keyword evidence="6" id="KW-1185">Reference proteome</keyword>
<reference evidence="5 6" key="1">
    <citation type="submission" date="2020-03" db="EMBL/GenBank/DDBJ databases">
        <title>Assessment of the enzymatic potential of alkaline-tolerant lipase obtained from Bacillus luteus H11 (technogenic soil) for the bioremediation of saline soils contaminated with petroleum substances.</title>
        <authorList>
            <person name="Kalwasinska A."/>
        </authorList>
    </citation>
    <scope>NUCLEOTIDE SEQUENCE [LARGE SCALE GENOMIC DNA]</scope>
    <source>
        <strain evidence="5 6">H11</strain>
    </source>
</reference>
<feature type="domain" description="HTH tetR-type" evidence="4">
    <location>
        <begin position="3"/>
        <end position="63"/>
    </location>
</feature>
<dbReference type="PRINTS" id="PR00455">
    <property type="entry name" value="HTHTETR"/>
</dbReference>
<proteinExistence type="predicted"/>
<keyword evidence="1" id="KW-0678">Repressor</keyword>
<dbReference type="Pfam" id="PF00440">
    <property type="entry name" value="TetR_N"/>
    <property type="match status" value="1"/>
</dbReference>
<dbReference type="PROSITE" id="PS50977">
    <property type="entry name" value="HTH_TETR_2"/>
    <property type="match status" value="1"/>
</dbReference>
<sequence>MKQTTYDQLLEAAMNVIRREGFDKASVSRFVKEAGVAQGTFYNYFASKNELVPAIAARILDEQLARMQARGDAETLETLVETMIDVTFTITEEFRDYISFCYSGISMYYSFERWDEIYRPYYDWLESQFSKLQRAGRITTELELKAAVNNTVGLIEHAAEAHYLSRAVTEDRTTAEAELKRMLVRALTI</sequence>
<dbReference type="InterPro" id="IPR001647">
    <property type="entry name" value="HTH_TetR"/>
</dbReference>
<protein>
    <submittedName>
        <fullName evidence="5">TetR/AcrR family transcriptional regulator</fullName>
    </submittedName>
</protein>
<feature type="DNA-binding region" description="H-T-H motif" evidence="3">
    <location>
        <begin position="26"/>
        <end position="45"/>
    </location>
</feature>
<evidence type="ECO:0000256" key="3">
    <source>
        <dbReference type="PROSITE-ProRule" id="PRU00335"/>
    </source>
</evidence>
<dbReference type="InterPro" id="IPR041603">
    <property type="entry name" value="YvdT_C"/>
</dbReference>
<evidence type="ECO:0000313" key="5">
    <source>
        <dbReference type="EMBL" id="NJP37079.1"/>
    </source>
</evidence>
<dbReference type="GO" id="GO:0003677">
    <property type="term" value="F:DNA binding"/>
    <property type="evidence" value="ECO:0007669"/>
    <property type="project" value="UniProtKB-UniRule"/>
</dbReference>
<comment type="caution">
    <text evidence="5">The sequence shown here is derived from an EMBL/GenBank/DDBJ whole genome shotgun (WGS) entry which is preliminary data.</text>
</comment>
<dbReference type="InterPro" id="IPR050624">
    <property type="entry name" value="HTH-type_Tx_Regulator"/>
</dbReference>
<dbReference type="EMBL" id="JAATHJ010000006">
    <property type="protein sequence ID" value="NJP37079.1"/>
    <property type="molecule type" value="Genomic_DNA"/>
</dbReference>
<dbReference type="SUPFAM" id="SSF46689">
    <property type="entry name" value="Homeodomain-like"/>
    <property type="match status" value="1"/>
</dbReference>
<dbReference type="InterPro" id="IPR036271">
    <property type="entry name" value="Tet_transcr_reg_TetR-rel_C_sf"/>
</dbReference>
<evidence type="ECO:0000313" key="6">
    <source>
        <dbReference type="Proteomes" id="UP000752012"/>
    </source>
</evidence>
<dbReference type="Gene3D" id="1.10.357.10">
    <property type="entry name" value="Tetracycline Repressor, domain 2"/>
    <property type="match status" value="1"/>
</dbReference>
<organism evidence="5 6">
    <name type="scientific">Alkalicoccus luteus</name>
    <dbReference type="NCBI Taxonomy" id="1237094"/>
    <lineage>
        <taxon>Bacteria</taxon>
        <taxon>Bacillati</taxon>
        <taxon>Bacillota</taxon>
        <taxon>Bacilli</taxon>
        <taxon>Bacillales</taxon>
        <taxon>Bacillaceae</taxon>
        <taxon>Alkalicoccus</taxon>
    </lineage>
</organism>
<dbReference type="SUPFAM" id="SSF48498">
    <property type="entry name" value="Tetracyclin repressor-like, C-terminal domain"/>
    <property type="match status" value="1"/>
</dbReference>
<dbReference type="AlphaFoldDB" id="A0A969PQE6"/>
<name>A0A969PQE6_9BACI</name>
<evidence type="ECO:0000256" key="2">
    <source>
        <dbReference type="ARBA" id="ARBA00023125"/>
    </source>
</evidence>
<accession>A0A969PQE6</accession>
<dbReference type="PANTHER" id="PTHR43479:SF8">
    <property type="entry name" value="TRANSCRIPTIONAL REGULATOR, TETR FAMILY"/>
    <property type="match status" value="1"/>
</dbReference>
<gene>
    <name evidence="5" type="ORF">HCN83_05695</name>
</gene>
<dbReference type="RefSeq" id="WP_168005384.1">
    <property type="nucleotide sequence ID" value="NZ_JAATHJ010000006.1"/>
</dbReference>
<evidence type="ECO:0000256" key="1">
    <source>
        <dbReference type="ARBA" id="ARBA00022491"/>
    </source>
</evidence>
<keyword evidence="2 3" id="KW-0238">DNA-binding</keyword>
<dbReference type="PANTHER" id="PTHR43479">
    <property type="entry name" value="ACREF/ENVCD OPERON REPRESSOR-RELATED"/>
    <property type="match status" value="1"/>
</dbReference>
<dbReference type="InterPro" id="IPR009057">
    <property type="entry name" value="Homeodomain-like_sf"/>
</dbReference>
<dbReference type="Proteomes" id="UP000752012">
    <property type="component" value="Unassembled WGS sequence"/>
</dbReference>
<evidence type="ECO:0000259" key="4">
    <source>
        <dbReference type="PROSITE" id="PS50977"/>
    </source>
</evidence>
<dbReference type="Pfam" id="PF17934">
    <property type="entry name" value="TetR_C_26"/>
    <property type="match status" value="1"/>
</dbReference>